<dbReference type="InterPro" id="IPR000203">
    <property type="entry name" value="GPS"/>
</dbReference>
<keyword evidence="3 5" id="KW-1133">Transmembrane helix</keyword>
<feature type="transmembrane region" description="Helical" evidence="5">
    <location>
        <begin position="557"/>
        <end position="581"/>
    </location>
</feature>
<dbReference type="SMART" id="SM00303">
    <property type="entry name" value="GPS"/>
    <property type="match status" value="1"/>
</dbReference>
<dbReference type="Pfam" id="PF01825">
    <property type="entry name" value="GPS"/>
    <property type="match status" value="1"/>
</dbReference>
<evidence type="ECO:0000313" key="7">
    <source>
        <dbReference type="RefSeq" id="XP_022255146.1"/>
    </source>
</evidence>
<evidence type="ECO:0000256" key="1">
    <source>
        <dbReference type="ARBA" id="ARBA00004370"/>
    </source>
</evidence>
<keyword evidence="4 5" id="KW-0472">Membrane</keyword>
<evidence type="ECO:0000313" key="6">
    <source>
        <dbReference type="Proteomes" id="UP000694941"/>
    </source>
</evidence>
<keyword evidence="6" id="KW-1185">Reference proteome</keyword>
<sequence length="590" mass="64722">MGLNFSQKLGIPSFVWLQSVSVLGVPIQERNPVNGAYFVPARVSVLVKARISIVKGTIEVFSWNISGYPYPCVYNDLKGSSEGETFLSLSEEALIEYGMYFIHLMIWSNKDVCSSTNLTLYAFPLVALCQVYVEAYVAYDWAEDFVLACSIPSDRTPLTYQLYINLTEKLAPVTLPQFSYVFRFIGLPPINGRSSSFTAKVCDKFGVCQWFPSNPVQVTLPTNVTQSAKTLNDLTERAPKTGNLLQALNLVSLAASASSSSLSTEESQLMISYVTDIIANQPLTLGDAAVMIDSINPLLSSNDQMTRLKTIACIERIILKARAFEINPSVAVIQDAFIKIARAMVVFQDDLKNLQRSARALQRLTGVAASVLSIGQKLELNSQAINFPMAVLQHTLLNKESNIIIVKGKKGNESVEAMTDVNTVLENRFKQWTCASKTCEGIVLAVLLYPVLNPFLEDPYCRRLTPVITVELRTPGTGKLIQLNSVSNSVCIKLSQTVSESGEGLVPKCHFWDHNEKAWKMIGVETLGVTRGTVSCCSNHLTAFTVLEVPSGLSTSAVAGIVVASIIIVLILGAMVTLFVYNKHTNNRNE</sequence>
<reference evidence="7 8" key="1">
    <citation type="submission" date="2025-05" db="UniProtKB">
        <authorList>
            <consortium name="RefSeq"/>
        </authorList>
    </citation>
    <scope>IDENTIFICATION</scope>
    <source>
        <tissue evidence="7 8">Muscle</tissue>
    </source>
</reference>
<accession>A0ABM1TGZ1</accession>
<evidence type="ECO:0000256" key="2">
    <source>
        <dbReference type="ARBA" id="ARBA00022692"/>
    </source>
</evidence>
<dbReference type="GeneID" id="111088680"/>
<dbReference type="InterPro" id="IPR046338">
    <property type="entry name" value="GAIN_dom_sf"/>
</dbReference>
<dbReference type="Gene3D" id="2.60.220.50">
    <property type="match status" value="1"/>
</dbReference>
<dbReference type="RefSeq" id="XP_022255146.1">
    <property type="nucleotide sequence ID" value="XM_022399438.1"/>
</dbReference>
<keyword evidence="2 5" id="KW-0812">Transmembrane</keyword>
<organism evidence="6 8">
    <name type="scientific">Limulus polyphemus</name>
    <name type="common">Atlantic horseshoe crab</name>
    <dbReference type="NCBI Taxonomy" id="6850"/>
    <lineage>
        <taxon>Eukaryota</taxon>
        <taxon>Metazoa</taxon>
        <taxon>Ecdysozoa</taxon>
        <taxon>Arthropoda</taxon>
        <taxon>Chelicerata</taxon>
        <taxon>Merostomata</taxon>
        <taxon>Xiphosura</taxon>
        <taxon>Limulidae</taxon>
        <taxon>Limulus</taxon>
    </lineage>
</organism>
<evidence type="ECO:0000256" key="4">
    <source>
        <dbReference type="ARBA" id="ARBA00023136"/>
    </source>
</evidence>
<gene>
    <name evidence="7 8" type="primary">LOC111088680</name>
</gene>
<protein>
    <submittedName>
        <fullName evidence="7 8">Uncharacterized protein LOC111088680 isoform X1</fullName>
    </submittedName>
</protein>
<dbReference type="Proteomes" id="UP000694941">
    <property type="component" value="Unplaced"/>
</dbReference>
<proteinExistence type="predicted"/>
<comment type="subcellular location">
    <subcellularLocation>
        <location evidence="1">Membrane</location>
    </subcellularLocation>
</comment>
<name>A0ABM1TGZ1_LIMPO</name>
<dbReference type="RefSeq" id="XP_022255147.1">
    <property type="nucleotide sequence ID" value="XM_022399439.1"/>
</dbReference>
<evidence type="ECO:0000256" key="3">
    <source>
        <dbReference type="ARBA" id="ARBA00022989"/>
    </source>
</evidence>
<evidence type="ECO:0000313" key="8">
    <source>
        <dbReference type="RefSeq" id="XP_022255147.1"/>
    </source>
</evidence>
<evidence type="ECO:0000256" key="5">
    <source>
        <dbReference type="SAM" id="Phobius"/>
    </source>
</evidence>